<keyword evidence="8" id="KW-0804">Transcription</keyword>
<evidence type="ECO:0000256" key="2">
    <source>
        <dbReference type="ARBA" id="ARBA00004496"/>
    </source>
</evidence>
<keyword evidence="7" id="KW-0943">RNA-mediated gene silencing</keyword>
<dbReference type="GO" id="GO:0005737">
    <property type="term" value="C:cytoplasm"/>
    <property type="evidence" value="ECO:0007669"/>
    <property type="project" value="UniProtKB-SubCell"/>
</dbReference>
<gene>
    <name evidence="10" type="ORF">DEA37_0000014</name>
</gene>
<keyword evidence="11" id="KW-1185">Reference proteome</keyword>
<reference evidence="10 11" key="1">
    <citation type="journal article" date="2019" name="Gigascience">
        <title>Whole-genome sequence of the oriental lung fluke Paragonimus westermani.</title>
        <authorList>
            <person name="Oey H."/>
            <person name="Zakrzewski M."/>
            <person name="Narain K."/>
            <person name="Devi K.R."/>
            <person name="Agatsuma T."/>
            <person name="Nawaratna S."/>
            <person name="Gobert G.N."/>
            <person name="Jones M.K."/>
            <person name="Ragan M.A."/>
            <person name="McManus D.P."/>
            <person name="Krause L."/>
        </authorList>
    </citation>
    <scope>NUCLEOTIDE SEQUENCE [LARGE SCALE GENOMIC DNA]</scope>
    <source>
        <strain evidence="10 11">IND2009</strain>
    </source>
</reference>
<dbReference type="Proteomes" id="UP000324629">
    <property type="component" value="Unassembled WGS sequence"/>
</dbReference>
<evidence type="ECO:0000256" key="6">
    <source>
        <dbReference type="ARBA" id="ARBA00023015"/>
    </source>
</evidence>
<dbReference type="PANTHER" id="PTHR15975:SF0">
    <property type="entry name" value="CCR4-NOT TRANSCRIPTION COMPLEX SUBUNIT 11"/>
    <property type="match status" value="1"/>
</dbReference>
<proteinExistence type="inferred from homology"/>
<keyword evidence="5" id="KW-0963">Cytoplasm</keyword>
<sequence length="492" mass="55363">MSVSQKDLQGLSSLLLPDQIGQQNLESLSDLVQKQFAKSEHFKICRVLVFLLHHDFLYDALSRFTALFLLWDLCKSEPLGLSPFTDFFRSYLQDDVTTKLPWSALFVLHSILTQPEQVHEFLKYTPLQIANLSLNNANRKLDWSFLQTDSQSTTSRLPQSAACGTPCVVPDKDVPPSLSLESSSPTQLRRHCLETLLSHNEPVASLSGLRPEFIRVAPPLLPTPQGCEMKDIVIENKSTARANMEPVGSVDKEGQSDVEPVSVVSGWSEELIWLNPPTIHHEFHWDTNSEQATPTVELRCLIAKALTSSLSQSEQQTVVHMIKDNTNLVYNLGITPENLPNLVNHGLVIAMELLTLMKASPQMDEYYDALISMEPTVNALEIVNRLASTVDLPKQFIHAYICKCMSYCQSLQDKSTQLRHVRLVCVLFQSFIRNKILDVRKEDITVEIQRFCLDFNKVSHANQLYRLIKNMEPGAPGSLSPSSTTHTDSPIK</sequence>
<evidence type="ECO:0000256" key="7">
    <source>
        <dbReference type="ARBA" id="ARBA00023158"/>
    </source>
</evidence>
<evidence type="ECO:0000313" key="10">
    <source>
        <dbReference type="EMBL" id="KAA3681977.1"/>
    </source>
</evidence>
<keyword evidence="9" id="KW-0539">Nucleus</keyword>
<evidence type="ECO:0000313" key="11">
    <source>
        <dbReference type="Proteomes" id="UP000324629"/>
    </source>
</evidence>
<accession>A0A5J4P2G9</accession>
<dbReference type="EMBL" id="QNGE01000091">
    <property type="protein sequence ID" value="KAA3681977.1"/>
    <property type="molecule type" value="Genomic_DNA"/>
</dbReference>
<comment type="subcellular location">
    <subcellularLocation>
        <location evidence="2">Cytoplasm</location>
    </subcellularLocation>
    <subcellularLocation>
        <location evidence="1">Nucleus</location>
    </subcellularLocation>
</comment>
<name>A0A5J4P2G9_9TREM</name>
<dbReference type="GO" id="GO:0005634">
    <property type="term" value="C:nucleus"/>
    <property type="evidence" value="ECO:0007669"/>
    <property type="project" value="UniProtKB-SubCell"/>
</dbReference>
<evidence type="ECO:0000256" key="9">
    <source>
        <dbReference type="ARBA" id="ARBA00023242"/>
    </source>
</evidence>
<evidence type="ECO:0000256" key="8">
    <source>
        <dbReference type="ARBA" id="ARBA00023163"/>
    </source>
</evidence>
<comment type="caution">
    <text evidence="10">The sequence shown here is derived from an EMBL/GenBank/DDBJ whole genome shotgun (WGS) entry which is preliminary data.</text>
</comment>
<dbReference type="InterPro" id="IPR019312">
    <property type="entry name" value="CNOT11"/>
</dbReference>
<keyword evidence="6" id="KW-0805">Transcription regulation</keyword>
<evidence type="ECO:0000256" key="1">
    <source>
        <dbReference type="ARBA" id="ARBA00004123"/>
    </source>
</evidence>
<evidence type="ECO:0000256" key="5">
    <source>
        <dbReference type="ARBA" id="ARBA00022490"/>
    </source>
</evidence>
<protein>
    <recommendedName>
        <fullName evidence="4">CCR4-NOT transcription complex subunit 11</fullName>
    </recommendedName>
</protein>
<dbReference type="AlphaFoldDB" id="A0A5J4P2G9"/>
<evidence type="ECO:0000256" key="4">
    <source>
        <dbReference type="ARBA" id="ARBA00014872"/>
    </source>
</evidence>
<comment type="similarity">
    <text evidence="3">Belongs to the CNOT11 family.</text>
</comment>
<organism evidence="10 11">
    <name type="scientific">Paragonimus westermani</name>
    <dbReference type="NCBI Taxonomy" id="34504"/>
    <lineage>
        <taxon>Eukaryota</taxon>
        <taxon>Metazoa</taxon>
        <taxon>Spiralia</taxon>
        <taxon>Lophotrochozoa</taxon>
        <taxon>Platyhelminthes</taxon>
        <taxon>Trematoda</taxon>
        <taxon>Digenea</taxon>
        <taxon>Plagiorchiida</taxon>
        <taxon>Troglotremata</taxon>
        <taxon>Troglotrematidae</taxon>
        <taxon>Paragonimus</taxon>
    </lineage>
</organism>
<dbReference type="Pfam" id="PF10155">
    <property type="entry name" value="CNOT11"/>
    <property type="match status" value="1"/>
</dbReference>
<dbReference type="PANTHER" id="PTHR15975">
    <property type="entry name" value="CCR4-NOT TRANSCRIPTION COMPLEX SUBUNIT 11"/>
    <property type="match status" value="1"/>
</dbReference>
<dbReference type="GO" id="GO:0030014">
    <property type="term" value="C:CCR4-NOT complex"/>
    <property type="evidence" value="ECO:0007669"/>
    <property type="project" value="InterPro"/>
</dbReference>
<evidence type="ECO:0000256" key="3">
    <source>
        <dbReference type="ARBA" id="ARBA00008030"/>
    </source>
</evidence>
<dbReference type="GO" id="GO:0031047">
    <property type="term" value="P:regulatory ncRNA-mediated gene silencing"/>
    <property type="evidence" value="ECO:0007669"/>
    <property type="project" value="UniProtKB-KW"/>
</dbReference>